<dbReference type="InterPro" id="IPR036583">
    <property type="entry name" value="23S_rRNA_IVS_sf"/>
</dbReference>
<dbReference type="NCBIfam" id="TIGR02436">
    <property type="entry name" value="four helix bundle protein"/>
    <property type="match status" value="1"/>
</dbReference>
<keyword evidence="2" id="KW-1185">Reference proteome</keyword>
<dbReference type="Pfam" id="PF05635">
    <property type="entry name" value="23S_rRNA_IVP"/>
    <property type="match status" value="1"/>
</dbReference>
<evidence type="ECO:0000313" key="2">
    <source>
        <dbReference type="Proteomes" id="UP001356170"/>
    </source>
</evidence>
<dbReference type="Proteomes" id="UP001356170">
    <property type="component" value="Unassembled WGS sequence"/>
</dbReference>
<dbReference type="PANTHER" id="PTHR38471:SF2">
    <property type="entry name" value="FOUR HELIX BUNDLE PROTEIN"/>
    <property type="match status" value="1"/>
</dbReference>
<dbReference type="EMBL" id="JAZHBO010000001">
    <property type="protein sequence ID" value="MEF2155253.1"/>
    <property type="molecule type" value="Genomic_DNA"/>
</dbReference>
<name>A0ABU7UZ54_9GAMM</name>
<comment type="caution">
    <text evidence="1">The sequence shown here is derived from an EMBL/GenBank/DDBJ whole genome shotgun (WGS) entry which is preliminary data.</text>
</comment>
<evidence type="ECO:0000313" key="1">
    <source>
        <dbReference type="EMBL" id="MEF2155253.1"/>
    </source>
</evidence>
<dbReference type="PANTHER" id="PTHR38471">
    <property type="entry name" value="FOUR HELIX BUNDLE PROTEIN"/>
    <property type="match status" value="1"/>
</dbReference>
<gene>
    <name evidence="1" type="ORF">V3390_03275</name>
</gene>
<reference evidence="1 2" key="1">
    <citation type="submission" date="2024-01" db="EMBL/GenBank/DDBJ databases">
        <title>Novel species of the genus Luteimonas isolated from rivers.</title>
        <authorList>
            <person name="Lu H."/>
        </authorList>
    </citation>
    <scope>NUCLEOTIDE SEQUENCE [LARGE SCALE GENOMIC DNA]</scope>
    <source>
        <strain evidence="1 2">FXH3W</strain>
    </source>
</reference>
<dbReference type="RefSeq" id="WP_331703330.1">
    <property type="nucleotide sequence ID" value="NZ_JAZHBO010000001.1"/>
</dbReference>
<protein>
    <submittedName>
        <fullName evidence="1">Four helix bundle protein</fullName>
    </submittedName>
</protein>
<dbReference type="InterPro" id="IPR012657">
    <property type="entry name" value="23S_rRNA-intervening_sequence"/>
</dbReference>
<dbReference type="CDD" id="cd16377">
    <property type="entry name" value="23S_rRNA_IVP_like"/>
    <property type="match status" value="1"/>
</dbReference>
<accession>A0ABU7UZ54</accession>
<sequence>MDFEKTTIWTRSVDLADECYRLVSRLPPSELYVLNSQIRRAANSVYANFAEGWSRESVRESIHFISMSRGSLSELKAHLLFCERRHWFTGADLMAMHQEIDELRRILAAVRLKLLKRLESENPQRD</sequence>
<proteinExistence type="predicted"/>
<dbReference type="SUPFAM" id="SSF158446">
    <property type="entry name" value="IVS-encoded protein-like"/>
    <property type="match status" value="1"/>
</dbReference>
<organism evidence="1 2">
    <name type="scientific">Aquilutibacter rugosus</name>
    <dbReference type="NCBI Taxonomy" id="3115820"/>
    <lineage>
        <taxon>Bacteria</taxon>
        <taxon>Pseudomonadati</taxon>
        <taxon>Pseudomonadota</taxon>
        <taxon>Gammaproteobacteria</taxon>
        <taxon>Lysobacterales</taxon>
        <taxon>Lysobacteraceae</taxon>
        <taxon>Aquilutibacter</taxon>
    </lineage>
</organism>
<dbReference type="Gene3D" id="1.20.1440.60">
    <property type="entry name" value="23S rRNA-intervening sequence"/>
    <property type="match status" value="1"/>
</dbReference>